<organism evidence="1">
    <name type="scientific">uncultured Chloroflexia bacterium</name>
    <dbReference type="NCBI Taxonomy" id="1672391"/>
    <lineage>
        <taxon>Bacteria</taxon>
        <taxon>Bacillati</taxon>
        <taxon>Chloroflexota</taxon>
        <taxon>Chloroflexia</taxon>
        <taxon>environmental samples</taxon>
    </lineage>
</organism>
<dbReference type="SUPFAM" id="SSF69318">
    <property type="entry name" value="Integrin alpha N-terminal domain"/>
    <property type="match status" value="1"/>
</dbReference>
<reference evidence="1" key="1">
    <citation type="submission" date="2020-02" db="EMBL/GenBank/DDBJ databases">
        <authorList>
            <person name="Meier V. D."/>
        </authorList>
    </citation>
    <scope>NUCLEOTIDE SEQUENCE</scope>
    <source>
        <strain evidence="1">AVDCRST_MAG93</strain>
    </source>
</reference>
<name>A0A6J4J9T3_9CHLR</name>
<gene>
    <name evidence="1" type="ORF">AVDCRST_MAG93-2792</name>
</gene>
<dbReference type="InterPro" id="IPR028994">
    <property type="entry name" value="Integrin_alpha_N"/>
</dbReference>
<proteinExistence type="predicted"/>
<evidence type="ECO:0000313" key="1">
    <source>
        <dbReference type="EMBL" id="CAA9274151.1"/>
    </source>
</evidence>
<protein>
    <submittedName>
        <fullName evidence="1">Uncharacterized protein</fullName>
    </submittedName>
</protein>
<sequence length="231" mass="24731">MLGGTRDTVWVDAVTTAAQLRGGESYRLYGLAGFLGQATGGAPRGLVGPGPCESTRILDLSPKPQVPDVIAVGGDWNAQPRVPVSLSTELAVYQNAVADILRANGIARPDVRITRVLRVDLEGDGVDEVLISASGPKRIGPGVKAGDYSLIALRKVVDNRVETIMIEQEYWPADREFAVGTEFTIANVLDLNGDRRIDIVVDRDYYEGGATLVYSVANNEAKLVLESCFGS</sequence>
<dbReference type="EMBL" id="CADCTR010000958">
    <property type="protein sequence ID" value="CAA9274151.1"/>
    <property type="molecule type" value="Genomic_DNA"/>
</dbReference>
<dbReference type="AlphaFoldDB" id="A0A6J4J9T3"/>
<accession>A0A6J4J9T3</accession>